<protein>
    <recommendedName>
        <fullName evidence="6">RING-type domain-containing protein</fullName>
    </recommendedName>
</protein>
<organism evidence="7 8">
    <name type="scientific">Ampelomyces quisqualis</name>
    <name type="common">Powdery mildew agent</name>
    <dbReference type="NCBI Taxonomy" id="50730"/>
    <lineage>
        <taxon>Eukaryota</taxon>
        <taxon>Fungi</taxon>
        <taxon>Dikarya</taxon>
        <taxon>Ascomycota</taxon>
        <taxon>Pezizomycotina</taxon>
        <taxon>Dothideomycetes</taxon>
        <taxon>Pleosporomycetidae</taxon>
        <taxon>Pleosporales</taxon>
        <taxon>Pleosporineae</taxon>
        <taxon>Phaeosphaeriaceae</taxon>
        <taxon>Ampelomyces</taxon>
    </lineage>
</organism>
<evidence type="ECO:0000256" key="2">
    <source>
        <dbReference type="ARBA" id="ARBA00022771"/>
    </source>
</evidence>
<dbReference type="Pfam" id="PF13639">
    <property type="entry name" value="zf-RING_2"/>
    <property type="match status" value="1"/>
</dbReference>
<keyword evidence="8" id="KW-1185">Reference proteome</keyword>
<evidence type="ECO:0000256" key="1">
    <source>
        <dbReference type="ARBA" id="ARBA00022723"/>
    </source>
</evidence>
<feature type="compositionally biased region" description="Acidic residues" evidence="5">
    <location>
        <begin position="618"/>
        <end position="627"/>
    </location>
</feature>
<feature type="domain" description="RING-type" evidence="6">
    <location>
        <begin position="463"/>
        <end position="512"/>
    </location>
</feature>
<dbReference type="PROSITE" id="PS50089">
    <property type="entry name" value="ZF_RING_2"/>
    <property type="match status" value="1"/>
</dbReference>
<dbReference type="Gene3D" id="3.30.40.10">
    <property type="entry name" value="Zinc/RING finger domain, C3HC4 (zinc finger)"/>
    <property type="match status" value="1"/>
</dbReference>
<keyword evidence="2 4" id="KW-0863">Zinc-finger</keyword>
<evidence type="ECO:0000313" key="7">
    <source>
        <dbReference type="EMBL" id="KAF1917659.1"/>
    </source>
</evidence>
<evidence type="ECO:0000256" key="5">
    <source>
        <dbReference type="SAM" id="MobiDB-lite"/>
    </source>
</evidence>
<dbReference type="GO" id="GO:0061630">
    <property type="term" value="F:ubiquitin protein ligase activity"/>
    <property type="evidence" value="ECO:0007669"/>
    <property type="project" value="TreeGrafter"/>
</dbReference>
<evidence type="ECO:0000256" key="4">
    <source>
        <dbReference type="PROSITE-ProRule" id="PRU00175"/>
    </source>
</evidence>
<feature type="region of interest" description="Disordered" evidence="5">
    <location>
        <begin position="555"/>
        <end position="632"/>
    </location>
</feature>
<accession>A0A6A5QQJ1</accession>
<keyword evidence="3" id="KW-0862">Zinc</keyword>
<dbReference type="SUPFAM" id="SSF57850">
    <property type="entry name" value="RING/U-box"/>
    <property type="match status" value="1"/>
</dbReference>
<dbReference type="EMBL" id="ML979134">
    <property type="protein sequence ID" value="KAF1917659.1"/>
    <property type="molecule type" value="Genomic_DNA"/>
</dbReference>
<evidence type="ECO:0000259" key="6">
    <source>
        <dbReference type="PROSITE" id="PS50089"/>
    </source>
</evidence>
<dbReference type="PANTHER" id="PTHR45969:SF69">
    <property type="entry name" value="FINGER DOMAIN PROTEIN, PUTATIVE (AFU_ORTHOLOGUE AFUA_3G12190)-RELATED"/>
    <property type="match status" value="1"/>
</dbReference>
<dbReference type="OrthoDB" id="21204at2759"/>
<proteinExistence type="predicted"/>
<name>A0A6A5QQJ1_AMPQU</name>
<sequence length="718" mass="82110">MAPSTCSVITTPPRILPSLSEALERLHGSYHATETIIQTWSILLVVRDDRRSFTQHRLWQRVLALLRNPTARSIYRDPESLQVAQVLARMDPAQVLSELGVVKVGDAELHGVHRRIEGYSSVSCLQNWIIQCAMLSLRQTRSSKWKIAWLHLTFLGTPQPVYEGADLQRARNGEDMSSLRVTGSDGALMPILTKFVGNWNADVVRSLLRLITRIAMDVADIYDYTRIHAHRKKGEHPPLRWYYLGLLQARAAFISAINECANAMEDVLPLSLRVHLKSVPFVVIWDWLWEEAQMVCTMETIKAVSLHARLYNFVVLSLANPEPWPFSVDNLERMQGIAFPPGEPYWEFSLALWSPKPWRPSGYPRSINCERIENTEAHRMEYHWGRQFYGDDLPPGFSTNQDTVDAYLAELHPEREDPADEVPAELLRNIYDTADLETYGPVYVPRVFAKVAVGIEIPEEQNCTICAENFEWWNTRNACLKLRGCGHYFHEECLRQWINGVAANSNLCPECRAEICSDRRPVRVKGTPGAPLSDVMSSSDHEPALELNEELELEDQHEEVAEVQDRVPSPPVYVSELPNWRESQYRSPDTIDERNDLGEGVQPYEVPERDYRSAAATEDPENDEDPTDAGYALSDADNTETFQPAGLTYRPISPIYVRPEETMDSEGNRLPGRWTWRTHRPEPETAFEYDMEKDEDEDDYEYPIWATGIPEDMLEPSG</sequence>
<dbReference type="GO" id="GO:0008270">
    <property type="term" value="F:zinc ion binding"/>
    <property type="evidence" value="ECO:0007669"/>
    <property type="project" value="UniProtKB-KW"/>
</dbReference>
<keyword evidence="1" id="KW-0479">Metal-binding</keyword>
<gene>
    <name evidence="7" type="ORF">BDU57DRAFT_172169</name>
</gene>
<evidence type="ECO:0000256" key="3">
    <source>
        <dbReference type="ARBA" id="ARBA00022833"/>
    </source>
</evidence>
<dbReference type="InterPro" id="IPR001841">
    <property type="entry name" value="Znf_RING"/>
</dbReference>
<dbReference type="InterPro" id="IPR013083">
    <property type="entry name" value="Znf_RING/FYVE/PHD"/>
</dbReference>
<dbReference type="SMART" id="SM00184">
    <property type="entry name" value="RING"/>
    <property type="match status" value="1"/>
</dbReference>
<dbReference type="Proteomes" id="UP000800096">
    <property type="component" value="Unassembled WGS sequence"/>
</dbReference>
<dbReference type="GO" id="GO:0016567">
    <property type="term" value="P:protein ubiquitination"/>
    <property type="evidence" value="ECO:0007669"/>
    <property type="project" value="TreeGrafter"/>
</dbReference>
<dbReference type="PANTHER" id="PTHR45969">
    <property type="entry name" value="RING ZINC FINGER PROTEIN-RELATED"/>
    <property type="match status" value="1"/>
</dbReference>
<reference evidence="7" key="1">
    <citation type="journal article" date="2020" name="Stud. Mycol.">
        <title>101 Dothideomycetes genomes: a test case for predicting lifestyles and emergence of pathogens.</title>
        <authorList>
            <person name="Haridas S."/>
            <person name="Albert R."/>
            <person name="Binder M."/>
            <person name="Bloem J."/>
            <person name="Labutti K."/>
            <person name="Salamov A."/>
            <person name="Andreopoulos B."/>
            <person name="Baker S."/>
            <person name="Barry K."/>
            <person name="Bills G."/>
            <person name="Bluhm B."/>
            <person name="Cannon C."/>
            <person name="Castanera R."/>
            <person name="Culley D."/>
            <person name="Daum C."/>
            <person name="Ezra D."/>
            <person name="Gonzalez J."/>
            <person name="Henrissat B."/>
            <person name="Kuo A."/>
            <person name="Liang C."/>
            <person name="Lipzen A."/>
            <person name="Lutzoni F."/>
            <person name="Magnuson J."/>
            <person name="Mondo S."/>
            <person name="Nolan M."/>
            <person name="Ohm R."/>
            <person name="Pangilinan J."/>
            <person name="Park H.-J."/>
            <person name="Ramirez L."/>
            <person name="Alfaro M."/>
            <person name="Sun H."/>
            <person name="Tritt A."/>
            <person name="Yoshinaga Y."/>
            <person name="Zwiers L.-H."/>
            <person name="Turgeon B."/>
            <person name="Goodwin S."/>
            <person name="Spatafora J."/>
            <person name="Crous P."/>
            <person name="Grigoriev I."/>
        </authorList>
    </citation>
    <scope>NUCLEOTIDE SEQUENCE</scope>
    <source>
        <strain evidence="7">HMLAC05119</strain>
    </source>
</reference>
<evidence type="ECO:0000313" key="8">
    <source>
        <dbReference type="Proteomes" id="UP000800096"/>
    </source>
</evidence>
<dbReference type="AlphaFoldDB" id="A0A6A5QQJ1"/>